<dbReference type="OrthoDB" id="9803231at2"/>
<proteinExistence type="predicted"/>
<dbReference type="InterPro" id="IPR051917">
    <property type="entry name" value="Transposase-Integrase"/>
</dbReference>
<keyword evidence="3" id="KW-1185">Reference proteome</keyword>
<sequence length="113" mass="12207">MSGYNHLTAEERDRLAALMADGRSLRAIGRALGRAASTLSREIGRNALDSGAYRPHVADGAYMLRRQRAAVLETDAKLAAYVTDRLAEGWTPEQIAGRLRLGIETGLRAVCPG</sequence>
<protein>
    <recommendedName>
        <fullName evidence="1">Transposase IS30-like HTH domain-containing protein</fullName>
    </recommendedName>
</protein>
<reference evidence="2 3" key="1">
    <citation type="submission" date="2017-03" db="EMBL/GenBank/DDBJ databases">
        <authorList>
            <person name="Afonso C.L."/>
            <person name="Miller P.J."/>
            <person name="Scott M.A."/>
            <person name="Spackman E."/>
            <person name="Goraichik I."/>
            <person name="Dimitrov K.M."/>
            <person name="Suarez D.L."/>
            <person name="Swayne D.E."/>
        </authorList>
    </citation>
    <scope>NUCLEOTIDE SEQUENCE [LARGE SCALE GENOMIC DNA]</scope>
    <source>
        <strain evidence="2 3">CECT 7023</strain>
    </source>
</reference>
<evidence type="ECO:0000313" key="3">
    <source>
        <dbReference type="Proteomes" id="UP000193900"/>
    </source>
</evidence>
<accession>A0A1Y5TXX1</accession>
<dbReference type="EMBL" id="FWFZ01000027">
    <property type="protein sequence ID" value="SLN72916.1"/>
    <property type="molecule type" value="Genomic_DNA"/>
</dbReference>
<dbReference type="Pfam" id="PF13936">
    <property type="entry name" value="HTH_38"/>
    <property type="match status" value="1"/>
</dbReference>
<dbReference type="GO" id="GO:0005829">
    <property type="term" value="C:cytosol"/>
    <property type="evidence" value="ECO:0007669"/>
    <property type="project" value="TreeGrafter"/>
</dbReference>
<dbReference type="RefSeq" id="WP_085880417.1">
    <property type="nucleotide sequence ID" value="NZ_FWFZ01000027.1"/>
</dbReference>
<evidence type="ECO:0000259" key="1">
    <source>
        <dbReference type="Pfam" id="PF13936"/>
    </source>
</evidence>
<dbReference type="PANTHER" id="PTHR10948">
    <property type="entry name" value="TRANSPOSASE"/>
    <property type="match status" value="1"/>
</dbReference>
<dbReference type="InterPro" id="IPR025246">
    <property type="entry name" value="IS30-like_HTH"/>
</dbReference>
<dbReference type="GO" id="GO:0032196">
    <property type="term" value="P:transposition"/>
    <property type="evidence" value="ECO:0007669"/>
    <property type="project" value="TreeGrafter"/>
</dbReference>
<dbReference type="PANTHER" id="PTHR10948:SF23">
    <property type="entry name" value="TRANSPOSASE INSI FOR INSERTION SEQUENCE ELEMENT IS30A-RELATED"/>
    <property type="match status" value="1"/>
</dbReference>
<dbReference type="AlphaFoldDB" id="A0A1Y5TXX1"/>
<dbReference type="GO" id="GO:0004803">
    <property type="term" value="F:transposase activity"/>
    <property type="evidence" value="ECO:0007669"/>
    <property type="project" value="TreeGrafter"/>
</dbReference>
<feature type="domain" description="Transposase IS30-like HTH" evidence="1">
    <location>
        <begin position="4"/>
        <end position="46"/>
    </location>
</feature>
<dbReference type="Proteomes" id="UP000193900">
    <property type="component" value="Unassembled WGS sequence"/>
</dbReference>
<gene>
    <name evidence="2" type="ORF">ROA7023_03645</name>
</gene>
<organism evidence="2 3">
    <name type="scientific">Roseisalinus antarcticus</name>
    <dbReference type="NCBI Taxonomy" id="254357"/>
    <lineage>
        <taxon>Bacteria</taxon>
        <taxon>Pseudomonadati</taxon>
        <taxon>Pseudomonadota</taxon>
        <taxon>Alphaproteobacteria</taxon>
        <taxon>Rhodobacterales</taxon>
        <taxon>Roseobacteraceae</taxon>
        <taxon>Roseisalinus</taxon>
    </lineage>
</organism>
<name>A0A1Y5TXX1_9RHOB</name>
<evidence type="ECO:0000313" key="2">
    <source>
        <dbReference type="EMBL" id="SLN72916.1"/>
    </source>
</evidence>